<evidence type="ECO:0000256" key="7">
    <source>
        <dbReference type="ARBA" id="ARBA00023239"/>
    </source>
</evidence>
<comment type="caution">
    <text evidence="12">The sequence shown here is derived from an EMBL/GenBank/DDBJ whole genome shotgun (WGS) entry which is preliminary data.</text>
</comment>
<feature type="active site" description="Nucleophile" evidence="10">
    <location>
        <position position="80"/>
    </location>
</feature>
<comment type="subunit">
    <text evidence="2 10">Heterodimer of HisH and HisF.</text>
</comment>
<dbReference type="InterPro" id="IPR010139">
    <property type="entry name" value="Imidazole-glycPsynth_HisH"/>
</dbReference>
<reference evidence="12 13" key="1">
    <citation type="submission" date="2023-07" db="EMBL/GenBank/DDBJ databases">
        <title>The novel representative of Negativicutes class, Anaeroselena agilis gen. nov. sp. nov.</title>
        <authorList>
            <person name="Prokofeva M.I."/>
            <person name="Elcheninov A.G."/>
            <person name="Klyukina A."/>
            <person name="Kublanov I.V."/>
            <person name="Frolov E.N."/>
            <person name="Podosokorskaya O.A."/>
        </authorList>
    </citation>
    <scope>NUCLEOTIDE SEQUENCE [LARGE SCALE GENOMIC DNA]</scope>
    <source>
        <strain evidence="12 13">4137-cl</strain>
    </source>
</reference>
<keyword evidence="7 10" id="KW-0456">Lyase</keyword>
<dbReference type="PIRSF" id="PIRSF000495">
    <property type="entry name" value="Amidotransf_hisH"/>
    <property type="match status" value="1"/>
</dbReference>
<dbReference type="NCBIfam" id="TIGR01855">
    <property type="entry name" value="IMP_synth_hisH"/>
    <property type="match status" value="1"/>
</dbReference>
<accession>A0ABU3P478</accession>
<evidence type="ECO:0000256" key="2">
    <source>
        <dbReference type="ARBA" id="ARBA00011152"/>
    </source>
</evidence>
<dbReference type="EC" id="3.5.1.2" evidence="10"/>
<dbReference type="RefSeq" id="WP_413782301.1">
    <property type="nucleotide sequence ID" value="NZ_JAUOZS010000001.1"/>
</dbReference>
<keyword evidence="3 10" id="KW-0028">Amino-acid biosynthesis</keyword>
<evidence type="ECO:0000256" key="6">
    <source>
        <dbReference type="ARBA" id="ARBA00023102"/>
    </source>
</evidence>
<dbReference type="PROSITE" id="PS51273">
    <property type="entry name" value="GATASE_TYPE_1"/>
    <property type="match status" value="1"/>
</dbReference>
<dbReference type="Pfam" id="PF00117">
    <property type="entry name" value="GATase"/>
    <property type="match status" value="1"/>
</dbReference>
<dbReference type="Gene3D" id="3.40.50.880">
    <property type="match status" value="1"/>
</dbReference>
<dbReference type="EMBL" id="JAUOZS010000001">
    <property type="protein sequence ID" value="MDT8903859.1"/>
    <property type="molecule type" value="Genomic_DNA"/>
</dbReference>
<comment type="catalytic activity">
    <reaction evidence="9 10">
        <text>L-glutamine + H2O = L-glutamate + NH4(+)</text>
        <dbReference type="Rhea" id="RHEA:15889"/>
        <dbReference type="ChEBI" id="CHEBI:15377"/>
        <dbReference type="ChEBI" id="CHEBI:28938"/>
        <dbReference type="ChEBI" id="CHEBI:29985"/>
        <dbReference type="ChEBI" id="CHEBI:58359"/>
        <dbReference type="EC" id="3.5.1.2"/>
    </reaction>
</comment>
<evidence type="ECO:0000256" key="5">
    <source>
        <dbReference type="ARBA" id="ARBA00022962"/>
    </source>
</evidence>
<dbReference type="HAMAP" id="MF_00278">
    <property type="entry name" value="HisH"/>
    <property type="match status" value="1"/>
</dbReference>
<dbReference type="CDD" id="cd01748">
    <property type="entry name" value="GATase1_IGP_Synthase"/>
    <property type="match status" value="1"/>
</dbReference>
<evidence type="ECO:0000256" key="3">
    <source>
        <dbReference type="ARBA" id="ARBA00022605"/>
    </source>
</evidence>
<evidence type="ECO:0000313" key="12">
    <source>
        <dbReference type="EMBL" id="MDT8903859.1"/>
    </source>
</evidence>
<keyword evidence="4 10" id="KW-0378">Hydrolase</keyword>
<dbReference type="InterPro" id="IPR029062">
    <property type="entry name" value="Class_I_gatase-like"/>
</dbReference>
<comment type="subcellular location">
    <subcellularLocation>
        <location evidence="10">Cytoplasm</location>
    </subcellularLocation>
</comment>
<dbReference type="GO" id="GO:0016829">
    <property type="term" value="F:lyase activity"/>
    <property type="evidence" value="ECO:0007669"/>
    <property type="project" value="UniProtKB-KW"/>
</dbReference>
<name>A0ABU3P478_9FIRM</name>
<keyword evidence="10" id="KW-0963">Cytoplasm</keyword>
<comment type="function">
    <text evidence="10">IGPS catalyzes the conversion of PRFAR and glutamine to IGP, AICAR and glutamate. The HisH subunit catalyzes the hydrolysis of glutamine to glutamate and ammonia as part of the synthesis of IGP and AICAR. The resulting ammonia molecule is channeled to the active site of HisF.</text>
</comment>
<feature type="active site" evidence="10">
    <location>
        <position position="188"/>
    </location>
</feature>
<dbReference type="SUPFAM" id="SSF52317">
    <property type="entry name" value="Class I glutamine amidotransferase-like"/>
    <property type="match status" value="1"/>
</dbReference>
<organism evidence="12 13">
    <name type="scientific">Anaeroselena agilis</name>
    <dbReference type="NCBI Taxonomy" id="3063788"/>
    <lineage>
        <taxon>Bacteria</taxon>
        <taxon>Bacillati</taxon>
        <taxon>Bacillota</taxon>
        <taxon>Negativicutes</taxon>
        <taxon>Acetonemataceae</taxon>
        <taxon>Anaeroselena</taxon>
    </lineage>
</organism>
<protein>
    <recommendedName>
        <fullName evidence="10">Imidazole glycerol phosphate synthase subunit HisH</fullName>
        <ecNumber evidence="10">4.3.2.10</ecNumber>
    </recommendedName>
    <alternativeName>
        <fullName evidence="10">IGP synthase glutaminase subunit</fullName>
        <ecNumber evidence="10">3.5.1.2</ecNumber>
    </alternativeName>
    <alternativeName>
        <fullName evidence="10">IGP synthase subunit HisH</fullName>
    </alternativeName>
    <alternativeName>
        <fullName evidence="10">ImGP synthase subunit HisH</fullName>
        <shortName evidence="10">IGPS subunit HisH</shortName>
    </alternativeName>
</protein>
<proteinExistence type="inferred from homology"/>
<gene>
    <name evidence="10 12" type="primary">hisH</name>
    <name evidence="12" type="ORF">Q4T40_21725</name>
</gene>
<evidence type="ECO:0000256" key="10">
    <source>
        <dbReference type="HAMAP-Rule" id="MF_00278"/>
    </source>
</evidence>
<feature type="active site" evidence="10">
    <location>
        <position position="186"/>
    </location>
</feature>
<evidence type="ECO:0000256" key="8">
    <source>
        <dbReference type="ARBA" id="ARBA00047838"/>
    </source>
</evidence>
<feature type="domain" description="Glutamine amidotransferase" evidence="11">
    <location>
        <begin position="4"/>
        <end position="201"/>
    </location>
</feature>
<keyword evidence="6 10" id="KW-0368">Histidine biosynthesis</keyword>
<sequence length="205" mass="22942">MIAVIDYSVGNPGSILNMLRKIGAKAELSADEKVLSRANKLILPGVGAFDTGMANLRVKNLIPLLDELVMKKEIPILGICLGMQLLGKGSEEGIAEGLGWLNFTSVRFKFVESDKKLKVPHMGWNNIFVRRSSLLLKELSVDSRYYFVHSYYAHPNEPQIILAETSYGINFASVLQKNNIFGVQFHPEKSHRFGLQLLRNFAECC</sequence>
<evidence type="ECO:0000259" key="11">
    <source>
        <dbReference type="Pfam" id="PF00117"/>
    </source>
</evidence>
<evidence type="ECO:0000256" key="4">
    <source>
        <dbReference type="ARBA" id="ARBA00022801"/>
    </source>
</evidence>
<dbReference type="PANTHER" id="PTHR42701">
    <property type="entry name" value="IMIDAZOLE GLYCEROL PHOSPHATE SYNTHASE SUBUNIT HISH"/>
    <property type="match status" value="1"/>
</dbReference>
<keyword evidence="13" id="KW-1185">Reference proteome</keyword>
<evidence type="ECO:0000313" key="13">
    <source>
        <dbReference type="Proteomes" id="UP001254848"/>
    </source>
</evidence>
<keyword evidence="5 10" id="KW-0315">Glutamine amidotransferase</keyword>
<comment type="catalytic activity">
    <reaction evidence="8 10">
        <text>5-[(5-phospho-1-deoxy-D-ribulos-1-ylimino)methylamino]-1-(5-phospho-beta-D-ribosyl)imidazole-4-carboxamide + L-glutamine = D-erythro-1-(imidazol-4-yl)glycerol 3-phosphate + 5-amino-1-(5-phospho-beta-D-ribosyl)imidazole-4-carboxamide + L-glutamate + H(+)</text>
        <dbReference type="Rhea" id="RHEA:24793"/>
        <dbReference type="ChEBI" id="CHEBI:15378"/>
        <dbReference type="ChEBI" id="CHEBI:29985"/>
        <dbReference type="ChEBI" id="CHEBI:58278"/>
        <dbReference type="ChEBI" id="CHEBI:58359"/>
        <dbReference type="ChEBI" id="CHEBI:58475"/>
        <dbReference type="ChEBI" id="CHEBI:58525"/>
        <dbReference type="EC" id="4.3.2.10"/>
    </reaction>
</comment>
<dbReference type="EC" id="4.3.2.10" evidence="10"/>
<dbReference type="InterPro" id="IPR017926">
    <property type="entry name" value="GATASE"/>
</dbReference>
<dbReference type="Proteomes" id="UP001254848">
    <property type="component" value="Unassembled WGS sequence"/>
</dbReference>
<evidence type="ECO:0000256" key="1">
    <source>
        <dbReference type="ARBA" id="ARBA00005091"/>
    </source>
</evidence>
<evidence type="ECO:0000256" key="9">
    <source>
        <dbReference type="ARBA" id="ARBA00049534"/>
    </source>
</evidence>
<comment type="pathway">
    <text evidence="1 10">Amino-acid biosynthesis; L-histidine biosynthesis; L-histidine from 5-phospho-alpha-D-ribose 1-diphosphate: step 5/9.</text>
</comment>
<dbReference type="PANTHER" id="PTHR42701:SF1">
    <property type="entry name" value="IMIDAZOLE GLYCEROL PHOSPHATE SYNTHASE SUBUNIT HISH"/>
    <property type="match status" value="1"/>
</dbReference>